<name>A0A6I6FNG9_9ACTN</name>
<organism evidence="1 2">
    <name type="scientific">Streptomyces ficellus</name>
    <dbReference type="NCBI Taxonomy" id="1977088"/>
    <lineage>
        <taxon>Bacteria</taxon>
        <taxon>Bacillati</taxon>
        <taxon>Actinomycetota</taxon>
        <taxon>Actinomycetes</taxon>
        <taxon>Kitasatosporales</taxon>
        <taxon>Streptomycetaceae</taxon>
        <taxon>Streptomyces</taxon>
    </lineage>
</organism>
<sequence>MTQTTPRTPAPDGEADLPTVASLRELEELVVRRGPLYVRWSRGPARDLGRTRSVDELTGIPMPGLSANPLEVEEWWGDRSLRLWVARRLYDYCHLRRDRDGDVRPWTLRGREVGRGPDNEPLVRDIEPVSWIDLAVMAEAEAEVARQRRPWGPMRR</sequence>
<dbReference type="KEGG" id="sfic:EIZ62_28925"/>
<dbReference type="InterPro" id="IPR046080">
    <property type="entry name" value="DUF6098"/>
</dbReference>
<dbReference type="RefSeq" id="WP_156695569.1">
    <property type="nucleotide sequence ID" value="NZ_CP034279.1"/>
</dbReference>
<evidence type="ECO:0000313" key="1">
    <source>
        <dbReference type="EMBL" id="QGV81832.1"/>
    </source>
</evidence>
<accession>A0A6I6FNG9</accession>
<dbReference type="EMBL" id="CP034279">
    <property type="protein sequence ID" value="QGV81832.1"/>
    <property type="molecule type" value="Genomic_DNA"/>
</dbReference>
<dbReference type="Pfam" id="PF19593">
    <property type="entry name" value="DUF6098"/>
    <property type="match status" value="1"/>
</dbReference>
<protein>
    <submittedName>
        <fullName evidence="1">Uncharacterized protein</fullName>
    </submittedName>
</protein>
<reference evidence="1 2" key="1">
    <citation type="submission" date="2018-12" db="EMBL/GenBank/DDBJ databases">
        <title>Complete genome sequence of Streptomyces ficellus NRRL8067, the producer of ficellomycin, feldamycin and nojirimycin.</title>
        <authorList>
            <person name="Zhang H."/>
            <person name="Yue R."/>
            <person name="Liu Y."/>
            <person name="Li M."/>
            <person name="Mu H."/>
            <person name="Zhang J."/>
        </authorList>
    </citation>
    <scope>NUCLEOTIDE SEQUENCE [LARGE SCALE GENOMIC DNA]</scope>
    <source>
        <strain evidence="1 2">NRRL 8067</strain>
    </source>
</reference>
<evidence type="ECO:0000313" key="2">
    <source>
        <dbReference type="Proteomes" id="UP000422572"/>
    </source>
</evidence>
<dbReference type="Proteomes" id="UP000422572">
    <property type="component" value="Chromosome"/>
</dbReference>
<dbReference type="AlphaFoldDB" id="A0A6I6FNG9"/>
<keyword evidence="2" id="KW-1185">Reference proteome</keyword>
<dbReference type="OrthoDB" id="3531920at2"/>
<proteinExistence type="predicted"/>
<gene>
    <name evidence="1" type="ORF">EIZ62_28925</name>
</gene>